<dbReference type="PROSITE" id="PS50893">
    <property type="entry name" value="ABC_TRANSPORTER_2"/>
    <property type="match status" value="1"/>
</dbReference>
<dbReference type="InterPro" id="IPR027417">
    <property type="entry name" value="P-loop_NTPase"/>
</dbReference>
<comment type="caution">
    <text evidence="5">The sequence shown here is derived from an EMBL/GenBank/DDBJ whole genome shotgun (WGS) entry which is preliminary data.</text>
</comment>
<dbReference type="Proteomes" id="UP000677687">
    <property type="component" value="Unassembled WGS sequence"/>
</dbReference>
<dbReference type="AlphaFoldDB" id="A0A8T4KUV9"/>
<organism evidence="5 6">
    <name type="scientific">Candidatus Iainarchaeum sp</name>
    <dbReference type="NCBI Taxonomy" id="3101447"/>
    <lineage>
        <taxon>Archaea</taxon>
        <taxon>Candidatus Iainarchaeota</taxon>
        <taxon>Candidatus Iainarchaeia</taxon>
        <taxon>Candidatus Iainarchaeales</taxon>
        <taxon>Candidatus Iainarchaeaceae</taxon>
        <taxon>Candidatus Iainarchaeum</taxon>
    </lineage>
</organism>
<dbReference type="PANTHER" id="PTHR42788:SF13">
    <property type="entry name" value="ALIPHATIC SULFONATES IMPORT ATP-BINDING PROTEIN SSUB"/>
    <property type="match status" value="1"/>
</dbReference>
<evidence type="ECO:0000259" key="4">
    <source>
        <dbReference type="PROSITE" id="PS50893"/>
    </source>
</evidence>
<reference evidence="5" key="1">
    <citation type="submission" date="2021-03" db="EMBL/GenBank/DDBJ databases">
        <authorList>
            <person name="Jaffe A."/>
        </authorList>
    </citation>
    <scope>NUCLEOTIDE SEQUENCE</scope>
    <source>
        <strain evidence="5">RIFCSPHIGHO2_01_FULL_AR10_44_11</strain>
    </source>
</reference>
<keyword evidence="2" id="KW-0547">Nucleotide-binding</keyword>
<protein>
    <submittedName>
        <fullName evidence="5">ABC transporter ATP-binding protein</fullName>
    </submittedName>
</protein>
<dbReference type="CDD" id="cd03293">
    <property type="entry name" value="ABC_NrtD_SsuB_transporters"/>
    <property type="match status" value="1"/>
</dbReference>
<dbReference type="InterPro" id="IPR050166">
    <property type="entry name" value="ABC_transporter_ATP-bind"/>
</dbReference>
<dbReference type="SUPFAM" id="SSF52540">
    <property type="entry name" value="P-loop containing nucleoside triphosphate hydrolases"/>
    <property type="match status" value="1"/>
</dbReference>
<feature type="domain" description="ABC transporter" evidence="4">
    <location>
        <begin position="9"/>
        <end position="241"/>
    </location>
</feature>
<evidence type="ECO:0000256" key="1">
    <source>
        <dbReference type="ARBA" id="ARBA00022448"/>
    </source>
</evidence>
<evidence type="ECO:0000256" key="3">
    <source>
        <dbReference type="ARBA" id="ARBA00022840"/>
    </source>
</evidence>
<dbReference type="InterPro" id="IPR003439">
    <property type="entry name" value="ABC_transporter-like_ATP-bd"/>
</dbReference>
<proteinExistence type="predicted"/>
<evidence type="ECO:0000313" key="5">
    <source>
        <dbReference type="EMBL" id="MBS3057724.1"/>
    </source>
</evidence>
<dbReference type="PROSITE" id="PS00211">
    <property type="entry name" value="ABC_TRANSPORTER_1"/>
    <property type="match status" value="1"/>
</dbReference>
<reference evidence="5" key="2">
    <citation type="submission" date="2021-05" db="EMBL/GenBank/DDBJ databases">
        <title>Protein family content uncovers lineage relationships and bacterial pathway maintenance mechanisms in DPANN archaea.</title>
        <authorList>
            <person name="Castelle C.J."/>
            <person name="Meheust R."/>
            <person name="Jaffe A.L."/>
            <person name="Seitz K."/>
            <person name="Gong X."/>
            <person name="Baker B.J."/>
            <person name="Banfield J.F."/>
        </authorList>
    </citation>
    <scope>NUCLEOTIDE SEQUENCE</scope>
    <source>
        <strain evidence="5">RIFCSPHIGHO2_01_FULL_AR10_44_11</strain>
    </source>
</reference>
<dbReference type="EMBL" id="JAGVWD010000061">
    <property type="protein sequence ID" value="MBS3057724.1"/>
    <property type="molecule type" value="Genomic_DNA"/>
</dbReference>
<dbReference type="GO" id="GO:0005524">
    <property type="term" value="F:ATP binding"/>
    <property type="evidence" value="ECO:0007669"/>
    <property type="project" value="UniProtKB-KW"/>
</dbReference>
<evidence type="ECO:0000256" key="2">
    <source>
        <dbReference type="ARBA" id="ARBA00022741"/>
    </source>
</evidence>
<keyword evidence="1" id="KW-0813">Transport</keyword>
<dbReference type="PANTHER" id="PTHR42788">
    <property type="entry name" value="TAURINE IMPORT ATP-BINDING PROTEIN-RELATED"/>
    <property type="match status" value="1"/>
</dbReference>
<sequence>MSNMPNDQIVVTNVNKCFSLGQPEELYALDMTNLVIKKGEFFCLLGPSGCGKTTLLNILAGFEKPTNGRVLIEGKEVTGPNPKYITIFQEHGLFPWRSVLDNVKFGLEANAMGSQQMKKIAMKYIKLVGLEGFEKSYPRELSGGMKQMVAIARALAVDPEIIFMDEPFGALDTMTRIRMQEELIRIFREMHKTIIFVTHNIDEAIYLGDRVAVMSPRPGKIKKIFAISIERPRHRSDKRLLNIKKEIYKEFGLQY</sequence>
<dbReference type="GO" id="GO:0016887">
    <property type="term" value="F:ATP hydrolysis activity"/>
    <property type="evidence" value="ECO:0007669"/>
    <property type="project" value="InterPro"/>
</dbReference>
<dbReference type="SMART" id="SM00382">
    <property type="entry name" value="AAA"/>
    <property type="match status" value="1"/>
</dbReference>
<evidence type="ECO:0000313" key="6">
    <source>
        <dbReference type="Proteomes" id="UP000677687"/>
    </source>
</evidence>
<name>A0A8T4KUV9_9ARCH</name>
<keyword evidence="3 5" id="KW-0067">ATP-binding</keyword>
<dbReference type="InterPro" id="IPR003593">
    <property type="entry name" value="AAA+_ATPase"/>
</dbReference>
<accession>A0A8T4KUV9</accession>
<dbReference type="Pfam" id="PF00005">
    <property type="entry name" value="ABC_tran"/>
    <property type="match status" value="1"/>
</dbReference>
<dbReference type="Gene3D" id="3.40.50.300">
    <property type="entry name" value="P-loop containing nucleotide triphosphate hydrolases"/>
    <property type="match status" value="1"/>
</dbReference>
<gene>
    <name evidence="5" type="ORF">J4415_03810</name>
</gene>
<dbReference type="InterPro" id="IPR017871">
    <property type="entry name" value="ABC_transporter-like_CS"/>
</dbReference>